<dbReference type="EMBL" id="HG001508">
    <property type="protein sequence ID" value="CDF32484.1"/>
    <property type="molecule type" value="Genomic_DNA"/>
</dbReference>
<evidence type="ECO:0000259" key="12">
    <source>
        <dbReference type="SMART" id="SM00822"/>
    </source>
</evidence>
<dbReference type="InterPro" id="IPR057326">
    <property type="entry name" value="KR_dom"/>
</dbReference>
<dbReference type="PRINTS" id="PR00080">
    <property type="entry name" value="SDRFAMILY"/>
</dbReference>
<dbReference type="GO" id="GO:0047560">
    <property type="term" value="F:3-dehydrosphinganine reductase activity"/>
    <property type="evidence" value="ECO:0007669"/>
    <property type="project" value="UniProtKB-EC"/>
</dbReference>
<evidence type="ECO:0000256" key="8">
    <source>
        <dbReference type="ARBA" id="ARBA00023098"/>
    </source>
</evidence>
<keyword evidence="8" id="KW-0443">Lipid metabolism</keyword>
<dbReference type="GeneID" id="17319865"/>
<dbReference type="EC" id="1.1.1.102" evidence="9"/>
<evidence type="ECO:0000256" key="5">
    <source>
        <dbReference type="ARBA" id="ARBA00022857"/>
    </source>
</evidence>
<dbReference type="GO" id="GO:0005789">
    <property type="term" value="C:endoplasmic reticulum membrane"/>
    <property type="evidence" value="ECO:0007669"/>
    <property type="project" value="TreeGrafter"/>
</dbReference>
<dbReference type="PANTHER" id="PTHR43550:SF3">
    <property type="entry name" value="3-KETODIHYDROSPHINGOSINE REDUCTASE"/>
    <property type="match status" value="1"/>
</dbReference>
<feature type="domain" description="Ketoreductase" evidence="12">
    <location>
        <begin position="50"/>
        <end position="238"/>
    </location>
</feature>
<dbReference type="SMART" id="SM00822">
    <property type="entry name" value="PKS_KR"/>
    <property type="match status" value="1"/>
</dbReference>
<dbReference type="InterPro" id="IPR002347">
    <property type="entry name" value="SDR_fam"/>
</dbReference>
<feature type="transmembrane region" description="Helical" evidence="11">
    <location>
        <begin position="186"/>
        <end position="204"/>
    </location>
</feature>
<keyword evidence="11" id="KW-1133">Transmembrane helix</keyword>
<name>R7Q3B5_CHOCR</name>
<dbReference type="RefSeq" id="XP_005712149.1">
    <property type="nucleotide sequence ID" value="XM_005712092.1"/>
</dbReference>
<dbReference type="FunFam" id="3.40.50.720:FF:000468">
    <property type="entry name" value="Short-chain dehydrogenase, putative"/>
    <property type="match status" value="1"/>
</dbReference>
<evidence type="ECO:0000256" key="10">
    <source>
        <dbReference type="RuleBase" id="RU000363"/>
    </source>
</evidence>
<dbReference type="STRING" id="2769.R7Q3B5"/>
<keyword evidence="11" id="KW-0812">Transmembrane</keyword>
<evidence type="ECO:0000256" key="6">
    <source>
        <dbReference type="ARBA" id="ARBA00022919"/>
    </source>
</evidence>
<dbReference type="Gene3D" id="3.40.50.720">
    <property type="entry name" value="NAD(P)-binding Rossmann-like Domain"/>
    <property type="match status" value="1"/>
</dbReference>
<dbReference type="InterPro" id="IPR045022">
    <property type="entry name" value="KDSR-like"/>
</dbReference>
<keyword evidence="5" id="KW-0521">NADP</keyword>
<comment type="pathway">
    <text evidence="3">Sphingolipid metabolism.</text>
</comment>
<evidence type="ECO:0000313" key="13">
    <source>
        <dbReference type="EMBL" id="CDF32484.1"/>
    </source>
</evidence>
<keyword evidence="11" id="KW-0472">Membrane</keyword>
<comment type="pathway">
    <text evidence="2">Lipid metabolism; sphingolipid metabolism.</text>
</comment>
<keyword evidence="14" id="KW-1185">Reference proteome</keyword>
<dbReference type="SUPFAM" id="SSF51735">
    <property type="entry name" value="NAD(P)-binding Rossmann-fold domains"/>
    <property type="match status" value="1"/>
</dbReference>
<proteinExistence type="inferred from homology"/>
<comment type="similarity">
    <text evidence="10">Belongs to the short-chain dehydrogenases/reductases (SDR) family.</text>
</comment>
<evidence type="ECO:0000313" key="14">
    <source>
        <dbReference type="Proteomes" id="UP000012073"/>
    </source>
</evidence>
<dbReference type="Gramene" id="CDF32484">
    <property type="protein sequence ID" value="CDF32484"/>
    <property type="gene ID" value="CHC_T00008374001"/>
</dbReference>
<evidence type="ECO:0000256" key="7">
    <source>
        <dbReference type="ARBA" id="ARBA00023002"/>
    </source>
</evidence>
<feature type="transmembrane region" description="Helical" evidence="11">
    <location>
        <begin position="12"/>
        <end position="35"/>
    </location>
</feature>
<reference evidence="14" key="1">
    <citation type="journal article" date="2013" name="Proc. Natl. Acad. Sci. U.S.A.">
        <title>Genome structure and metabolic features in the red seaweed Chondrus crispus shed light on evolution of the Archaeplastida.</title>
        <authorList>
            <person name="Collen J."/>
            <person name="Porcel B."/>
            <person name="Carre W."/>
            <person name="Ball S.G."/>
            <person name="Chaparro C."/>
            <person name="Tonon T."/>
            <person name="Barbeyron T."/>
            <person name="Michel G."/>
            <person name="Noel B."/>
            <person name="Valentin K."/>
            <person name="Elias M."/>
            <person name="Artiguenave F."/>
            <person name="Arun A."/>
            <person name="Aury J.M."/>
            <person name="Barbosa-Neto J.F."/>
            <person name="Bothwell J.H."/>
            <person name="Bouget F.Y."/>
            <person name="Brillet L."/>
            <person name="Cabello-Hurtado F."/>
            <person name="Capella-Gutierrez S."/>
            <person name="Charrier B."/>
            <person name="Cladiere L."/>
            <person name="Cock J.M."/>
            <person name="Coelho S.M."/>
            <person name="Colleoni C."/>
            <person name="Czjzek M."/>
            <person name="Da Silva C."/>
            <person name="Delage L."/>
            <person name="Denoeud F."/>
            <person name="Deschamps P."/>
            <person name="Dittami S.M."/>
            <person name="Gabaldon T."/>
            <person name="Gachon C.M."/>
            <person name="Groisillier A."/>
            <person name="Herve C."/>
            <person name="Jabbari K."/>
            <person name="Katinka M."/>
            <person name="Kloareg B."/>
            <person name="Kowalczyk N."/>
            <person name="Labadie K."/>
            <person name="Leblanc C."/>
            <person name="Lopez P.J."/>
            <person name="McLachlan D.H."/>
            <person name="Meslet-Cladiere L."/>
            <person name="Moustafa A."/>
            <person name="Nehr Z."/>
            <person name="Nyvall Collen P."/>
            <person name="Panaud O."/>
            <person name="Partensky F."/>
            <person name="Poulain J."/>
            <person name="Rensing S.A."/>
            <person name="Rousvoal S."/>
            <person name="Samson G."/>
            <person name="Symeonidi A."/>
            <person name="Weissenbach J."/>
            <person name="Zambounis A."/>
            <person name="Wincker P."/>
            <person name="Boyen C."/>
        </authorList>
    </citation>
    <scope>NUCLEOTIDE SEQUENCE [LARGE SCALE GENOMIC DNA]</scope>
    <source>
        <strain evidence="14">cv. Stackhouse</strain>
    </source>
</reference>
<comment type="subcellular location">
    <subcellularLocation>
        <location evidence="1">Endoplasmic reticulum</location>
    </subcellularLocation>
</comment>
<evidence type="ECO:0000256" key="9">
    <source>
        <dbReference type="ARBA" id="ARBA00026112"/>
    </source>
</evidence>
<dbReference type="PANTHER" id="PTHR43550">
    <property type="entry name" value="3-KETODIHYDROSPHINGOSINE REDUCTASE"/>
    <property type="match status" value="1"/>
</dbReference>
<dbReference type="GO" id="GO:0030148">
    <property type="term" value="P:sphingolipid biosynthetic process"/>
    <property type="evidence" value="ECO:0007669"/>
    <property type="project" value="InterPro"/>
</dbReference>
<evidence type="ECO:0000256" key="4">
    <source>
        <dbReference type="ARBA" id="ARBA00022824"/>
    </source>
</evidence>
<keyword evidence="4" id="KW-0256">Endoplasmic reticulum</keyword>
<evidence type="ECO:0000256" key="3">
    <source>
        <dbReference type="ARBA" id="ARBA00004991"/>
    </source>
</evidence>
<evidence type="ECO:0000256" key="1">
    <source>
        <dbReference type="ARBA" id="ARBA00004240"/>
    </source>
</evidence>
<evidence type="ECO:0000256" key="2">
    <source>
        <dbReference type="ARBA" id="ARBA00004760"/>
    </source>
</evidence>
<dbReference type="AlphaFoldDB" id="R7Q3B5"/>
<protein>
    <recommendedName>
        <fullName evidence="9">3-dehydrosphinganine reductase</fullName>
        <ecNumber evidence="9">1.1.1.102</ecNumber>
    </recommendedName>
</protein>
<dbReference type="GO" id="GO:0006666">
    <property type="term" value="P:3-keto-sphinganine metabolic process"/>
    <property type="evidence" value="ECO:0007669"/>
    <property type="project" value="InterPro"/>
</dbReference>
<dbReference type="KEGG" id="ccp:CHC_T00008374001"/>
<organism evidence="13 14">
    <name type="scientific">Chondrus crispus</name>
    <name type="common">Carrageen Irish moss</name>
    <name type="synonym">Polymorpha crispa</name>
    <dbReference type="NCBI Taxonomy" id="2769"/>
    <lineage>
        <taxon>Eukaryota</taxon>
        <taxon>Rhodophyta</taxon>
        <taxon>Florideophyceae</taxon>
        <taxon>Rhodymeniophycidae</taxon>
        <taxon>Gigartinales</taxon>
        <taxon>Gigartinaceae</taxon>
        <taxon>Chondrus</taxon>
    </lineage>
</organism>
<gene>
    <name evidence="13" type="ORF">CHC_T00008374001</name>
</gene>
<dbReference type="Proteomes" id="UP000012073">
    <property type="component" value="Unassembled WGS sequence"/>
</dbReference>
<dbReference type="CDD" id="cd08939">
    <property type="entry name" value="KDSR-like_SDR_c"/>
    <property type="match status" value="1"/>
</dbReference>
<sequence>MLLQNIASLDILATSVFLGGAILILSFALVSYMGLLSSRPSRREAYFAGKHVVITGGSSGIGKELAGILVGAGASVTLVARNMTRLQNAAKELAPPDESLATAARVNIASADCSDAKAVDKMVDDVESQFGPIDILVNSAGTAVGGYFEDLSPETFEFMMKANYFAQLYPTHAVFKRMTHRRAGQIVLISSMAGQIGIIGHSAYSPSKFAVRGLAEAVWYEGKPFGIGVTVAYPPDTDTPGYQSEKDTMPPETHEISNSSGVLTAEKVARGIADGMMRKQYRVSAGFNGRLLGIVSAGLNPGVGIGEVLSMPFLRALAPIFIWDHCRVTAKGHAVRFPNANKEAKPPKQV</sequence>
<dbReference type="Pfam" id="PF00106">
    <property type="entry name" value="adh_short"/>
    <property type="match status" value="1"/>
</dbReference>
<accession>R7Q3B5</accession>
<dbReference type="PRINTS" id="PR00081">
    <property type="entry name" value="GDHRDH"/>
</dbReference>
<evidence type="ECO:0000256" key="11">
    <source>
        <dbReference type="SAM" id="Phobius"/>
    </source>
</evidence>
<dbReference type="OrthoDB" id="37659at2759"/>
<keyword evidence="7" id="KW-0560">Oxidoreductase</keyword>
<dbReference type="InterPro" id="IPR036291">
    <property type="entry name" value="NAD(P)-bd_dom_sf"/>
</dbReference>
<dbReference type="PhylomeDB" id="R7Q3B5"/>
<keyword evidence="6" id="KW-0746">Sphingolipid metabolism</keyword>
<dbReference type="OMA" id="PRQWGFF"/>